<dbReference type="Proteomes" id="UP000555564">
    <property type="component" value="Unassembled WGS sequence"/>
</dbReference>
<name>A0A7X0IF28_9ACTN</name>
<keyword evidence="2" id="KW-1185">Reference proteome</keyword>
<sequence>MTERPLVLLDVDGVLNPARRATLRHRRHDIVLDGRTFRVLLSARQGRGLLALAEATGAELVWATTWEDHANTEIGPRLGLPPLPVIAVNGDPGSRAGEHFKTRHVAEYVAGRPFVWFDDSLGIADWEYLKDHPGVGDFLLVEVDPEDGLTDGDMTHAGDWLAARAAGVDDAGTCSPEPAP</sequence>
<dbReference type="EMBL" id="JACHIU010000001">
    <property type="protein sequence ID" value="MBB6474041.1"/>
    <property type="molecule type" value="Genomic_DNA"/>
</dbReference>
<comment type="caution">
    <text evidence="1">The sequence shown here is derived from an EMBL/GenBank/DDBJ whole genome shotgun (WGS) entry which is preliminary data.</text>
</comment>
<organism evidence="1 2">
    <name type="scientific">Sphaerisporangium rubeum</name>
    <dbReference type="NCBI Taxonomy" id="321317"/>
    <lineage>
        <taxon>Bacteria</taxon>
        <taxon>Bacillati</taxon>
        <taxon>Actinomycetota</taxon>
        <taxon>Actinomycetes</taxon>
        <taxon>Streptosporangiales</taxon>
        <taxon>Streptosporangiaceae</taxon>
        <taxon>Sphaerisporangium</taxon>
    </lineage>
</organism>
<protein>
    <recommendedName>
        <fullName evidence="3">Polynucleotide kinase</fullName>
    </recommendedName>
</protein>
<dbReference type="RefSeq" id="WP_184982217.1">
    <property type="nucleotide sequence ID" value="NZ_BAAALO010000061.1"/>
</dbReference>
<dbReference type="AlphaFoldDB" id="A0A7X0IF28"/>
<evidence type="ECO:0000313" key="1">
    <source>
        <dbReference type="EMBL" id="MBB6474041.1"/>
    </source>
</evidence>
<proteinExistence type="predicted"/>
<evidence type="ECO:0008006" key="3">
    <source>
        <dbReference type="Google" id="ProtNLM"/>
    </source>
</evidence>
<reference evidence="1 2" key="1">
    <citation type="submission" date="2020-08" db="EMBL/GenBank/DDBJ databases">
        <title>Sequencing the genomes of 1000 actinobacteria strains.</title>
        <authorList>
            <person name="Klenk H.-P."/>
        </authorList>
    </citation>
    <scope>NUCLEOTIDE SEQUENCE [LARGE SCALE GENOMIC DNA]</scope>
    <source>
        <strain evidence="1 2">DSM 44936</strain>
    </source>
</reference>
<gene>
    <name evidence="1" type="ORF">BJ992_003472</name>
</gene>
<evidence type="ECO:0000313" key="2">
    <source>
        <dbReference type="Proteomes" id="UP000555564"/>
    </source>
</evidence>
<dbReference type="Pfam" id="PF18143">
    <property type="entry name" value="HAD_SAK_2"/>
    <property type="match status" value="1"/>
</dbReference>
<accession>A0A7X0IF28</accession>